<feature type="domain" description="ATPase dynein-related AAA" evidence="1">
    <location>
        <begin position="65"/>
        <end position="197"/>
    </location>
</feature>
<evidence type="ECO:0000259" key="1">
    <source>
        <dbReference type="Pfam" id="PF07728"/>
    </source>
</evidence>
<sequence length="307" mass="34790">MKRSELIEFLQRQDIDQKLLDAVEDFVVAHPVKEEWKDRIPSSTFRYYGKEIWEKGIYAILSGYHILLSGPKATGKNVFSENLAQLFCRPMWNMSLNVNVDSASLIGVDTFKDGEVVLKKGPVTLAAEVGGFAIFDEINMAKNESLSVVHSALDFRRMIDVAGYDRIPLNDATRFIGTMNYGYMGTRELNEALISRFMVIEMPILEGEGLKQILREETELNEAGMELFARLFMDLQNKSLEGEISSKTVDMRGLFGALTMIRRGLSVHAALDMGIVNKSFDRFEKEIVEDVIDTLFPADTDTEMLFR</sequence>
<dbReference type="KEGG" id="piv:NCTC13079_01309"/>
<gene>
    <name evidence="2" type="ORF">NCTC13079_01309</name>
</gene>
<reference evidence="2 3" key="1">
    <citation type="submission" date="2018-12" db="EMBL/GenBank/DDBJ databases">
        <authorList>
            <consortium name="Pathogen Informatics"/>
        </authorList>
    </citation>
    <scope>NUCLEOTIDE SEQUENCE [LARGE SCALE GENOMIC DNA]</scope>
    <source>
        <strain evidence="2 3">NCTC13079</strain>
    </source>
</reference>
<dbReference type="SUPFAM" id="SSF52540">
    <property type="entry name" value="P-loop containing nucleoside triphosphate hydrolases"/>
    <property type="match status" value="1"/>
</dbReference>
<dbReference type="InterPro" id="IPR011704">
    <property type="entry name" value="ATPase_dyneun-rel_AAA"/>
</dbReference>
<dbReference type="GO" id="GO:0005524">
    <property type="term" value="F:ATP binding"/>
    <property type="evidence" value="ECO:0007669"/>
    <property type="project" value="InterPro"/>
</dbReference>
<dbReference type="AlphaFoldDB" id="A0A3S4YW15"/>
<dbReference type="PANTHER" id="PTHR42759:SF1">
    <property type="entry name" value="MAGNESIUM-CHELATASE SUBUNIT CHLD"/>
    <property type="match status" value="1"/>
</dbReference>
<proteinExistence type="predicted"/>
<dbReference type="EMBL" id="LR134523">
    <property type="protein sequence ID" value="VEJ36113.1"/>
    <property type="molecule type" value="Genomic_DNA"/>
</dbReference>
<dbReference type="GO" id="GO:0016887">
    <property type="term" value="F:ATP hydrolysis activity"/>
    <property type="evidence" value="ECO:0007669"/>
    <property type="project" value="InterPro"/>
</dbReference>
<protein>
    <submittedName>
        <fullName evidence="2">AAA ATPase containing von Willebrand factor type A (VWA) domain</fullName>
    </submittedName>
</protein>
<evidence type="ECO:0000313" key="2">
    <source>
        <dbReference type="EMBL" id="VEJ36113.1"/>
    </source>
</evidence>
<dbReference type="Pfam" id="PF07728">
    <property type="entry name" value="AAA_5"/>
    <property type="match status" value="1"/>
</dbReference>
<dbReference type="InterPro" id="IPR050764">
    <property type="entry name" value="CbbQ/NirQ/NorQ/GpvN"/>
</dbReference>
<dbReference type="Proteomes" id="UP000269544">
    <property type="component" value="Chromosome"/>
</dbReference>
<evidence type="ECO:0000313" key="3">
    <source>
        <dbReference type="Proteomes" id="UP000269544"/>
    </source>
</evidence>
<keyword evidence="3" id="KW-1185">Reference proteome</keyword>
<dbReference type="InterPro" id="IPR027417">
    <property type="entry name" value="P-loop_NTPase"/>
</dbReference>
<dbReference type="PANTHER" id="PTHR42759">
    <property type="entry name" value="MOXR FAMILY PROTEIN"/>
    <property type="match status" value="1"/>
</dbReference>
<dbReference type="RefSeq" id="WP_371828954.1">
    <property type="nucleotide sequence ID" value="NZ_LR134523.1"/>
</dbReference>
<name>A0A3S4YW15_9FIRM</name>
<dbReference type="Gene3D" id="3.40.50.300">
    <property type="entry name" value="P-loop containing nucleotide triphosphate hydrolases"/>
    <property type="match status" value="1"/>
</dbReference>
<accession>A0A3S4YW15</accession>
<organism evidence="2 3">
    <name type="scientific">Aedoeadaptatus ivorii</name>
    <dbReference type="NCBI Taxonomy" id="54006"/>
    <lineage>
        <taxon>Bacteria</taxon>
        <taxon>Bacillati</taxon>
        <taxon>Bacillota</taxon>
        <taxon>Tissierellia</taxon>
        <taxon>Tissierellales</taxon>
        <taxon>Peptoniphilaceae</taxon>
        <taxon>Aedoeadaptatus</taxon>
    </lineage>
</organism>